<organism evidence="11 12">
    <name type="scientific">Neoarthrinium moseri</name>
    <dbReference type="NCBI Taxonomy" id="1658444"/>
    <lineage>
        <taxon>Eukaryota</taxon>
        <taxon>Fungi</taxon>
        <taxon>Dikarya</taxon>
        <taxon>Ascomycota</taxon>
        <taxon>Pezizomycotina</taxon>
        <taxon>Sordariomycetes</taxon>
        <taxon>Xylariomycetidae</taxon>
        <taxon>Amphisphaeriales</taxon>
        <taxon>Apiosporaceae</taxon>
        <taxon>Neoarthrinium</taxon>
    </lineage>
</organism>
<comment type="caution">
    <text evidence="11">The sequence shown here is derived from an EMBL/GenBank/DDBJ whole genome shotgun (WGS) entry which is preliminary data.</text>
</comment>
<dbReference type="FunFam" id="3.40.190.80:FF:000012">
    <property type="entry name" value="Inositol-1-monophosphatase"/>
    <property type="match status" value="1"/>
</dbReference>
<dbReference type="PROSITE" id="PS00630">
    <property type="entry name" value="IMP_2"/>
    <property type="match status" value="1"/>
</dbReference>
<dbReference type="EMBL" id="JAFIMR010000006">
    <property type="protein sequence ID" value="KAI1877544.1"/>
    <property type="molecule type" value="Genomic_DNA"/>
</dbReference>
<dbReference type="PRINTS" id="PR00377">
    <property type="entry name" value="IMPHPHTASES"/>
</dbReference>
<keyword evidence="6" id="KW-0378">Hydrolase</keyword>
<dbReference type="GO" id="GO:0006020">
    <property type="term" value="P:inositol metabolic process"/>
    <property type="evidence" value="ECO:0007669"/>
    <property type="project" value="TreeGrafter"/>
</dbReference>
<evidence type="ECO:0000256" key="6">
    <source>
        <dbReference type="ARBA" id="ARBA00022801"/>
    </source>
</evidence>
<dbReference type="PANTHER" id="PTHR20854">
    <property type="entry name" value="INOSITOL MONOPHOSPHATASE"/>
    <property type="match status" value="1"/>
</dbReference>
<dbReference type="GO" id="GO:0046872">
    <property type="term" value="F:metal ion binding"/>
    <property type="evidence" value="ECO:0007669"/>
    <property type="project" value="UniProtKB-KW"/>
</dbReference>
<evidence type="ECO:0000256" key="5">
    <source>
        <dbReference type="ARBA" id="ARBA00022723"/>
    </source>
</evidence>
<evidence type="ECO:0000256" key="10">
    <source>
        <dbReference type="SAM" id="Phobius"/>
    </source>
</evidence>
<dbReference type="PROSITE" id="PS00629">
    <property type="entry name" value="IMP_1"/>
    <property type="match status" value="1"/>
</dbReference>
<feature type="binding site" evidence="8">
    <location>
        <position position="394"/>
    </location>
    <ligand>
        <name>Mg(2+)</name>
        <dbReference type="ChEBI" id="CHEBI:18420"/>
        <label>1</label>
        <note>catalytic</note>
    </ligand>
</feature>
<evidence type="ECO:0000256" key="4">
    <source>
        <dbReference type="ARBA" id="ARBA00013106"/>
    </source>
</evidence>
<evidence type="ECO:0000256" key="2">
    <source>
        <dbReference type="ARBA" id="ARBA00001946"/>
    </source>
</evidence>
<accession>A0A9P9WSQ0</accession>
<dbReference type="Gene3D" id="3.30.540.10">
    <property type="entry name" value="Fructose-1,6-Bisphosphatase, subunit A, domain 1"/>
    <property type="match status" value="1"/>
</dbReference>
<feature type="transmembrane region" description="Helical" evidence="10">
    <location>
        <begin position="6"/>
        <end position="25"/>
    </location>
</feature>
<dbReference type="GO" id="GO:0046854">
    <property type="term" value="P:phosphatidylinositol phosphate biosynthetic process"/>
    <property type="evidence" value="ECO:0007669"/>
    <property type="project" value="InterPro"/>
</dbReference>
<dbReference type="GO" id="GO:0008934">
    <property type="term" value="F:inositol monophosphate 1-phosphatase activity"/>
    <property type="evidence" value="ECO:0007669"/>
    <property type="project" value="InterPro"/>
</dbReference>
<feature type="region of interest" description="Disordered" evidence="9">
    <location>
        <begin position="141"/>
        <end position="230"/>
    </location>
</feature>
<feature type="binding site" evidence="8">
    <location>
        <position position="374"/>
    </location>
    <ligand>
        <name>Mg(2+)</name>
        <dbReference type="ChEBI" id="CHEBI:18420"/>
        <label>1</label>
        <note>catalytic</note>
    </ligand>
</feature>
<dbReference type="InterPro" id="IPR033942">
    <property type="entry name" value="IMPase"/>
</dbReference>
<evidence type="ECO:0000256" key="3">
    <source>
        <dbReference type="ARBA" id="ARBA00009759"/>
    </source>
</evidence>
<feature type="binding site" evidence="8">
    <location>
        <position position="395"/>
    </location>
    <ligand>
        <name>Mg(2+)</name>
        <dbReference type="ChEBI" id="CHEBI:18420"/>
        <label>1</label>
        <note>catalytic</note>
    </ligand>
</feature>
<dbReference type="GO" id="GO:0007165">
    <property type="term" value="P:signal transduction"/>
    <property type="evidence" value="ECO:0007669"/>
    <property type="project" value="TreeGrafter"/>
</dbReference>
<sequence length="607" mass="64398">MNGVGIFFIVLVVLLIIAAAGWIVFTQLRARRLGLPAPSLSSYNPFARSDPSPYGAPSPAPGGIRGWFNDKLKGRNKRSAAGAYEQPLAGGGGTAHRGFGALDPDSAWDTRVGTEADAYGGYYEEQELGGGHHHDPYSGSGYAMNLAATPGAPPAGYGDHHDERRGRSRDRDSALSVPGGGAGGSRSRQNPFDDDAAEPSNMSLRGVSPRPIDTGVSRHGVPNDSPTERKSVFRENPMATIALSTERHIAGQLNTTPLHRPPTSTGPTVARTSTSSLLPGGFSTLDFFIVNSPKPRPPEDLTKMADLNLQEIHDALVSIAHEAGRMILSANPTDIDQGTKLNSVDIVTETDKAVEDLVSSKLRALYPTFAFMGEETYKPGNKIGPEPTFVVDPIDGTTNFVHGFPEACISLGLAVDRHPAVGIVYNPYQDKLYSAVRGRGAFQTVGQVWGLEGGRGRVSRLPLARNPAPLAGLDASLVAVEWGSSRDDANYELKTAVFKRLAAAKPQGGAMVHSLRSLGSAALNLCAVAAGQVDCYWEGGCWAWDVCAGWAILAEAGGIMASGNPGTWEPAIDERKYLAVRGAPSGQKELVQEFWGVIGEGRMDYSS</sequence>
<dbReference type="Pfam" id="PF00459">
    <property type="entry name" value="Inositol_P"/>
    <property type="match status" value="1"/>
</dbReference>
<keyword evidence="12" id="KW-1185">Reference proteome</keyword>
<keyword evidence="10" id="KW-1133">Transmembrane helix</keyword>
<feature type="binding site" evidence="8">
    <location>
        <position position="392"/>
    </location>
    <ligand>
        <name>Mg(2+)</name>
        <dbReference type="ChEBI" id="CHEBI:18420"/>
        <label>1</label>
        <note>catalytic</note>
    </ligand>
</feature>
<feature type="region of interest" description="Disordered" evidence="9">
    <location>
        <begin position="48"/>
        <end position="68"/>
    </location>
</feature>
<dbReference type="Proteomes" id="UP000829685">
    <property type="component" value="Unassembled WGS sequence"/>
</dbReference>
<evidence type="ECO:0000313" key="11">
    <source>
        <dbReference type="EMBL" id="KAI1877544.1"/>
    </source>
</evidence>
<comment type="cofactor">
    <cofactor evidence="2 8">
        <name>Mg(2+)</name>
        <dbReference type="ChEBI" id="CHEBI:18420"/>
    </cofactor>
</comment>
<dbReference type="CDD" id="cd01639">
    <property type="entry name" value="IMPase"/>
    <property type="match status" value="1"/>
</dbReference>
<dbReference type="EC" id="3.1.3.25" evidence="4"/>
<evidence type="ECO:0000256" key="7">
    <source>
        <dbReference type="ARBA" id="ARBA00022842"/>
    </source>
</evidence>
<comment type="catalytic activity">
    <reaction evidence="1">
        <text>a myo-inositol phosphate + H2O = myo-inositol + phosphate</text>
        <dbReference type="Rhea" id="RHEA:24056"/>
        <dbReference type="ChEBI" id="CHEBI:15377"/>
        <dbReference type="ChEBI" id="CHEBI:17268"/>
        <dbReference type="ChEBI" id="CHEBI:43474"/>
        <dbReference type="ChEBI" id="CHEBI:84139"/>
        <dbReference type="EC" id="3.1.3.25"/>
    </reaction>
</comment>
<reference evidence="11" key="1">
    <citation type="submission" date="2021-03" db="EMBL/GenBank/DDBJ databases">
        <title>Revisited historic fungal species revealed as producer of novel bioactive compounds through whole genome sequencing and comparative genomics.</title>
        <authorList>
            <person name="Vignolle G.A."/>
            <person name="Hochenegger N."/>
            <person name="Mach R.L."/>
            <person name="Mach-Aigner A.R."/>
            <person name="Javad Rahimi M."/>
            <person name="Salim K.A."/>
            <person name="Chan C.M."/>
            <person name="Lim L.B.L."/>
            <person name="Cai F."/>
            <person name="Druzhinina I.S."/>
            <person name="U'Ren J.M."/>
            <person name="Derntl C."/>
        </authorList>
    </citation>
    <scope>NUCLEOTIDE SEQUENCE</scope>
    <source>
        <strain evidence="11">TUCIM 5799</strain>
    </source>
</reference>
<dbReference type="InterPro" id="IPR020550">
    <property type="entry name" value="Inositol_monophosphatase_CS"/>
</dbReference>
<dbReference type="FunFam" id="3.30.540.10:FF:000004">
    <property type="entry name" value="Inositol-1-monophosphatase"/>
    <property type="match status" value="1"/>
</dbReference>
<evidence type="ECO:0000256" key="8">
    <source>
        <dbReference type="PIRSR" id="PIRSR600760-2"/>
    </source>
</evidence>
<dbReference type="PANTHER" id="PTHR20854:SF4">
    <property type="entry name" value="INOSITOL-1-MONOPHOSPHATASE-RELATED"/>
    <property type="match status" value="1"/>
</dbReference>
<dbReference type="AlphaFoldDB" id="A0A9P9WSQ0"/>
<feature type="compositionally biased region" description="Basic and acidic residues" evidence="9">
    <location>
        <begin position="158"/>
        <end position="173"/>
    </location>
</feature>
<feature type="compositionally biased region" description="Low complexity" evidence="9">
    <location>
        <begin position="147"/>
        <end position="157"/>
    </location>
</feature>
<keyword evidence="5 8" id="KW-0479">Metal-binding</keyword>
<dbReference type="InterPro" id="IPR000760">
    <property type="entry name" value="Inositol_monophosphatase-like"/>
</dbReference>
<keyword evidence="10" id="KW-0812">Transmembrane</keyword>
<feature type="binding site" evidence="8">
    <location>
        <position position="545"/>
    </location>
    <ligand>
        <name>Mg(2+)</name>
        <dbReference type="ChEBI" id="CHEBI:18420"/>
        <label>1</label>
        <note>catalytic</note>
    </ligand>
</feature>
<evidence type="ECO:0000256" key="1">
    <source>
        <dbReference type="ARBA" id="ARBA00001033"/>
    </source>
</evidence>
<evidence type="ECO:0000256" key="9">
    <source>
        <dbReference type="SAM" id="MobiDB-lite"/>
    </source>
</evidence>
<evidence type="ECO:0000313" key="12">
    <source>
        <dbReference type="Proteomes" id="UP000829685"/>
    </source>
</evidence>
<gene>
    <name evidence="11" type="ORF">JX265_003552</name>
</gene>
<keyword evidence="10" id="KW-0472">Membrane</keyword>
<keyword evidence="7 8" id="KW-0460">Magnesium</keyword>
<comment type="similarity">
    <text evidence="3">Belongs to the inositol monophosphatase superfamily.</text>
</comment>
<dbReference type="SUPFAM" id="SSF56655">
    <property type="entry name" value="Carbohydrate phosphatase"/>
    <property type="match status" value="1"/>
</dbReference>
<protein>
    <recommendedName>
        <fullName evidence="4">inositol-phosphate phosphatase</fullName>
        <ecNumber evidence="4">3.1.3.25</ecNumber>
    </recommendedName>
</protein>
<dbReference type="InterPro" id="IPR020583">
    <property type="entry name" value="Inositol_monoP_metal-BS"/>
</dbReference>
<dbReference type="Gene3D" id="3.40.190.80">
    <property type="match status" value="1"/>
</dbReference>
<proteinExistence type="inferred from homology"/>
<name>A0A9P9WSQ0_9PEZI</name>